<evidence type="ECO:0000313" key="14">
    <source>
        <dbReference type="EMBL" id="EGR31690.1"/>
    </source>
</evidence>
<dbReference type="OMA" id="HCLEVEA"/>
<dbReference type="Pfam" id="PF00069">
    <property type="entry name" value="Pkinase"/>
    <property type="match status" value="1"/>
</dbReference>
<keyword evidence="2 11" id="KW-0723">Serine/threonine-protein kinase</keyword>
<evidence type="ECO:0000256" key="3">
    <source>
        <dbReference type="ARBA" id="ARBA00022679"/>
    </source>
</evidence>
<evidence type="ECO:0000256" key="11">
    <source>
        <dbReference type="RuleBase" id="RU000304"/>
    </source>
</evidence>
<feature type="active site" description="Proton acceptor" evidence="7">
    <location>
        <position position="156"/>
    </location>
</feature>
<evidence type="ECO:0000259" key="13">
    <source>
        <dbReference type="PROSITE" id="PS50011"/>
    </source>
</evidence>
<dbReference type="InterPro" id="IPR000719">
    <property type="entry name" value="Prot_kinase_dom"/>
</dbReference>
<dbReference type="PIRSF" id="PIRSF000654">
    <property type="entry name" value="Integrin-linked_kinase"/>
    <property type="match status" value="1"/>
</dbReference>
<proteinExistence type="inferred from homology"/>
<dbReference type="GO" id="GO:0004674">
    <property type="term" value="F:protein serine/threonine kinase activity"/>
    <property type="evidence" value="ECO:0007669"/>
    <property type="project" value="UniProtKB-KW"/>
</dbReference>
<sequence>MVKLNQVKQRYIYLSPTVQAGWEDESQISDFDGQKVLGKGAFGKVIKAVHQKTKITYAVKEINKKNLKQNNMIEYITNEVKIMYSLNHPYIVKLYNHFEDDFNIYLVLEYLAGGQLYQVLWKQPGHSFEEKKAAKYIYQLTKSLDLIHSKGIMHRDIKPENILLDLEGNIKLTDFGWSNFLKPNASEYRTTFCGTLDYLAPEMLSGDHKHDFGVDIWSIGVLCFELLCGISPFAPKTNQQNQEYVDKATRQNILNVQFEYPKDFPTMPKDLINKILVKDAKKEFLQKKFQIIHGLCLQIKI</sequence>
<comment type="subunit">
    <text evidence="1">Monomer.</text>
</comment>
<accession>G0QSX4</accession>
<dbReference type="OrthoDB" id="302269at2759"/>
<dbReference type="EMBL" id="GL983830">
    <property type="protein sequence ID" value="EGR31690.1"/>
    <property type="molecule type" value="Genomic_DNA"/>
</dbReference>
<dbReference type="CDD" id="cd14007">
    <property type="entry name" value="STKc_Aurora"/>
    <property type="match status" value="1"/>
</dbReference>
<dbReference type="InterPro" id="IPR011009">
    <property type="entry name" value="Kinase-like_dom_sf"/>
</dbReference>
<evidence type="ECO:0000256" key="4">
    <source>
        <dbReference type="ARBA" id="ARBA00022741"/>
    </source>
</evidence>
<dbReference type="RefSeq" id="XP_004035176.1">
    <property type="nucleotide sequence ID" value="XM_004035128.1"/>
</dbReference>
<evidence type="ECO:0000256" key="1">
    <source>
        <dbReference type="ARBA" id="ARBA00011245"/>
    </source>
</evidence>
<comment type="catalytic activity">
    <reaction evidence="12">
        <text>L-seryl-[protein] + ATP = O-phospho-L-seryl-[protein] + ADP + H(+)</text>
        <dbReference type="Rhea" id="RHEA:17989"/>
        <dbReference type="Rhea" id="RHEA-COMP:9863"/>
        <dbReference type="Rhea" id="RHEA-COMP:11604"/>
        <dbReference type="ChEBI" id="CHEBI:15378"/>
        <dbReference type="ChEBI" id="CHEBI:29999"/>
        <dbReference type="ChEBI" id="CHEBI:30616"/>
        <dbReference type="ChEBI" id="CHEBI:83421"/>
        <dbReference type="ChEBI" id="CHEBI:456216"/>
        <dbReference type="EC" id="2.7.11.1"/>
    </reaction>
</comment>
<evidence type="ECO:0000313" key="15">
    <source>
        <dbReference type="Proteomes" id="UP000008983"/>
    </source>
</evidence>
<evidence type="ECO:0000256" key="2">
    <source>
        <dbReference type="ARBA" id="ARBA00022527"/>
    </source>
</evidence>
<comment type="similarity">
    <text evidence="12">Belongs to the protein kinase superfamily. Ser/Thr protein kinase family. Aurora subfamily.</text>
</comment>
<protein>
    <recommendedName>
        <fullName evidence="12">Aurora kinase</fullName>
        <ecNumber evidence="12">2.7.11.1</ecNumber>
    </recommendedName>
</protein>
<evidence type="ECO:0000256" key="7">
    <source>
        <dbReference type="PIRSR" id="PIRSR630616-1"/>
    </source>
</evidence>
<dbReference type="InterPro" id="IPR030616">
    <property type="entry name" value="Aur-like"/>
</dbReference>
<dbReference type="FunCoup" id="G0QSX4">
    <property type="interactions" value="47"/>
</dbReference>
<evidence type="ECO:0000256" key="5">
    <source>
        <dbReference type="ARBA" id="ARBA00022777"/>
    </source>
</evidence>
<feature type="cross-link" description="Glycyl lysine isopeptide (Lys-Gly) (interchain with G-Cter in SUMO2)" evidence="9">
    <location>
        <position position="158"/>
    </location>
</feature>
<keyword evidence="4 8" id="KW-0547">Nucleotide-binding</keyword>
<feature type="domain" description="Protein kinase" evidence="13">
    <location>
        <begin position="31"/>
        <end position="296"/>
    </location>
</feature>
<keyword evidence="15" id="KW-1185">Reference proteome</keyword>
<dbReference type="GeneID" id="14907836"/>
<evidence type="ECO:0000256" key="10">
    <source>
        <dbReference type="PROSITE-ProRule" id="PRU10141"/>
    </source>
</evidence>
<dbReference type="InterPro" id="IPR017441">
    <property type="entry name" value="Protein_kinase_ATP_BS"/>
</dbReference>
<reference evidence="14 15" key="1">
    <citation type="submission" date="2011-07" db="EMBL/GenBank/DDBJ databases">
        <authorList>
            <person name="Coyne R."/>
            <person name="Brami D."/>
            <person name="Johnson J."/>
            <person name="Hostetler J."/>
            <person name="Hannick L."/>
            <person name="Clark T."/>
            <person name="Cassidy-Hanley D."/>
            <person name="Inman J."/>
        </authorList>
    </citation>
    <scope>NUCLEOTIDE SEQUENCE [LARGE SCALE GENOMIC DNA]</scope>
    <source>
        <strain evidence="14 15">G5</strain>
    </source>
</reference>
<dbReference type="PANTHER" id="PTHR24350">
    <property type="entry name" value="SERINE/THREONINE-PROTEIN KINASE IAL-RELATED"/>
    <property type="match status" value="1"/>
</dbReference>
<feature type="binding site" evidence="8">
    <location>
        <position position="174"/>
    </location>
    <ligand>
        <name>ATP</name>
        <dbReference type="ChEBI" id="CHEBI:30616"/>
    </ligand>
</feature>
<dbReference type="Proteomes" id="UP000008983">
    <property type="component" value="Unassembled WGS sequence"/>
</dbReference>
<feature type="binding site" evidence="8">
    <location>
        <begin position="160"/>
        <end position="161"/>
    </location>
    <ligand>
        <name>ATP</name>
        <dbReference type="ChEBI" id="CHEBI:30616"/>
    </ligand>
</feature>
<dbReference type="EC" id="2.7.11.1" evidence="12"/>
<dbReference type="AlphaFoldDB" id="G0QSX4"/>
<dbReference type="FunFam" id="1.10.510.10:FF:000571">
    <property type="entry name" value="Maternal embryonic leucine zipper kinase"/>
    <property type="match status" value="1"/>
</dbReference>
<dbReference type="SUPFAM" id="SSF56112">
    <property type="entry name" value="Protein kinase-like (PK-like)"/>
    <property type="match status" value="1"/>
</dbReference>
<gene>
    <name evidence="14" type="ORF">IMG5_104310</name>
</gene>
<dbReference type="Gene3D" id="1.10.510.10">
    <property type="entry name" value="Transferase(Phosphotransferase) domain 1"/>
    <property type="match status" value="1"/>
</dbReference>
<name>G0QSX4_ICHMU</name>
<dbReference type="GO" id="GO:0005524">
    <property type="term" value="F:ATP binding"/>
    <property type="evidence" value="ECO:0007669"/>
    <property type="project" value="UniProtKB-UniRule"/>
</dbReference>
<dbReference type="FunFam" id="3.30.200.20:FF:000042">
    <property type="entry name" value="Aurora kinase A"/>
    <property type="match status" value="1"/>
</dbReference>
<keyword evidence="3 12" id="KW-0808">Transferase</keyword>
<evidence type="ECO:0000256" key="8">
    <source>
        <dbReference type="PIRSR" id="PIRSR630616-2"/>
    </source>
</evidence>
<dbReference type="PROSITE" id="PS50011">
    <property type="entry name" value="PROTEIN_KINASE_DOM"/>
    <property type="match status" value="1"/>
</dbReference>
<evidence type="ECO:0000256" key="6">
    <source>
        <dbReference type="ARBA" id="ARBA00022840"/>
    </source>
</evidence>
<dbReference type="InParanoid" id="G0QSX4"/>
<feature type="binding site" evidence="8 10">
    <location>
        <position position="60"/>
    </location>
    <ligand>
        <name>ATP</name>
        <dbReference type="ChEBI" id="CHEBI:30616"/>
    </ligand>
</feature>
<dbReference type="InterPro" id="IPR008271">
    <property type="entry name" value="Ser/Thr_kinase_AS"/>
</dbReference>
<dbReference type="SMART" id="SM00220">
    <property type="entry name" value="S_TKc"/>
    <property type="match status" value="1"/>
</dbReference>
<keyword evidence="5 12" id="KW-0418">Kinase</keyword>
<dbReference type="PROSITE" id="PS00107">
    <property type="entry name" value="PROTEIN_KINASE_ATP"/>
    <property type="match status" value="1"/>
</dbReference>
<evidence type="ECO:0000256" key="12">
    <source>
        <dbReference type="RuleBase" id="RU367134"/>
    </source>
</evidence>
<comment type="catalytic activity">
    <reaction evidence="12">
        <text>L-threonyl-[protein] + ATP = O-phospho-L-threonyl-[protein] + ADP + H(+)</text>
        <dbReference type="Rhea" id="RHEA:46608"/>
        <dbReference type="Rhea" id="RHEA-COMP:11060"/>
        <dbReference type="Rhea" id="RHEA-COMP:11605"/>
        <dbReference type="ChEBI" id="CHEBI:15378"/>
        <dbReference type="ChEBI" id="CHEBI:30013"/>
        <dbReference type="ChEBI" id="CHEBI:30616"/>
        <dbReference type="ChEBI" id="CHEBI:61977"/>
        <dbReference type="ChEBI" id="CHEBI:456216"/>
        <dbReference type="EC" id="2.7.11.1"/>
    </reaction>
</comment>
<organism evidence="14 15">
    <name type="scientific">Ichthyophthirius multifiliis</name>
    <name type="common">White spot disease agent</name>
    <name type="synonym">Ich</name>
    <dbReference type="NCBI Taxonomy" id="5932"/>
    <lineage>
        <taxon>Eukaryota</taxon>
        <taxon>Sar</taxon>
        <taxon>Alveolata</taxon>
        <taxon>Ciliophora</taxon>
        <taxon>Intramacronucleata</taxon>
        <taxon>Oligohymenophorea</taxon>
        <taxon>Hymenostomatida</taxon>
        <taxon>Ophryoglenina</taxon>
        <taxon>Ichthyophthirius</taxon>
    </lineage>
</organism>
<dbReference type="STRING" id="857967.G0QSX4"/>
<dbReference type="PROSITE" id="PS00108">
    <property type="entry name" value="PROTEIN_KINASE_ST"/>
    <property type="match status" value="1"/>
</dbReference>
<dbReference type="eggNOG" id="KOG0580">
    <property type="taxonomic scope" value="Eukaryota"/>
</dbReference>
<evidence type="ECO:0000256" key="9">
    <source>
        <dbReference type="PIRSR" id="PIRSR630616-3"/>
    </source>
</evidence>
<keyword evidence="6 8" id="KW-0067">ATP-binding</keyword>